<dbReference type="GO" id="GO:0016787">
    <property type="term" value="F:hydrolase activity"/>
    <property type="evidence" value="ECO:0007669"/>
    <property type="project" value="UniProtKB-KW"/>
</dbReference>
<dbReference type="EMBL" id="LRFG02000001">
    <property type="protein sequence ID" value="PCO06839.1"/>
    <property type="molecule type" value="Genomic_DNA"/>
</dbReference>
<keyword evidence="2" id="KW-0719">Serine esterase</keyword>
<dbReference type="InterPro" id="IPR000073">
    <property type="entry name" value="AB_hydrolase_1"/>
</dbReference>
<dbReference type="PANTHER" id="PTHR10794:SF94">
    <property type="entry name" value="ESTERASE YHET-RELATED"/>
    <property type="match status" value="1"/>
</dbReference>
<evidence type="ECO:0000256" key="1">
    <source>
        <dbReference type="ARBA" id="ARBA00010884"/>
    </source>
</evidence>
<dbReference type="PIRSF" id="PIRSF005211">
    <property type="entry name" value="Ab_hydro_YheT"/>
    <property type="match status" value="1"/>
</dbReference>
<dbReference type="InterPro" id="IPR000952">
    <property type="entry name" value="AB_hydrolase_4_CS"/>
</dbReference>
<dbReference type="InterPro" id="IPR050960">
    <property type="entry name" value="AB_hydrolase_4_sf"/>
</dbReference>
<evidence type="ECO:0000256" key="3">
    <source>
        <dbReference type="ARBA" id="ARBA00022801"/>
    </source>
</evidence>
<keyword evidence="6" id="KW-1185">Reference proteome</keyword>
<evidence type="ECO:0000256" key="2">
    <source>
        <dbReference type="ARBA" id="ARBA00022487"/>
    </source>
</evidence>
<dbReference type="PANTHER" id="PTHR10794">
    <property type="entry name" value="ABHYDROLASE DOMAIN-CONTAINING PROTEIN"/>
    <property type="match status" value="1"/>
</dbReference>
<feature type="domain" description="AB hydrolase-1" evidence="4">
    <location>
        <begin position="60"/>
        <end position="302"/>
    </location>
</feature>
<dbReference type="NCBIfam" id="NF008218">
    <property type="entry name" value="PRK10985.1"/>
    <property type="match status" value="1"/>
</dbReference>
<comment type="caution">
    <text evidence="5">The sequence shown here is derived from an EMBL/GenBank/DDBJ whole genome shotgun (WGS) entry which is preliminary data.</text>
</comment>
<dbReference type="SUPFAM" id="SSF53474">
    <property type="entry name" value="alpha/beta-Hydrolases"/>
    <property type="match status" value="1"/>
</dbReference>
<dbReference type="PROSITE" id="PS01133">
    <property type="entry name" value="UPF0017"/>
    <property type="match status" value="1"/>
</dbReference>
<sequence>MSEQFIPATGLGNCHLQTLFPRMHRPTPWINTQVHWFETDDGDRLAVHTPKPLFNSVKHPLVLLLHGLEGSVSSSYIQGQMQQLLSSGFQVAVMHFRGCGGIPNRLPRAYHSGDSDDPRWLAKKLQHLYPDTPLLAVGYSLGGNVLLKWLAEDGEQSSLLAGVAVSAPMDLHACSRRINTGLSRVYQRHLLQSLRKSLEKKGEDPHLKAALPDLQDRQLFADFRRFDDAFTAPLHGFRDVDDYYTRASSKPLLRDIRRPTLIIHAEDDPFICPSAIPSPRQVSDTVELAISRQGGHVGFISGSFWQPRYWLEERIPAFLVGQLKQPTADLKED</sequence>
<evidence type="ECO:0000259" key="4">
    <source>
        <dbReference type="Pfam" id="PF00561"/>
    </source>
</evidence>
<dbReference type="Gene3D" id="3.40.50.1820">
    <property type="entry name" value="alpha/beta hydrolase"/>
    <property type="match status" value="1"/>
</dbReference>
<protein>
    <submittedName>
        <fullName evidence="5">Hydrolase</fullName>
    </submittedName>
</protein>
<comment type="similarity">
    <text evidence="1">Belongs to the AB hydrolase superfamily. AB hydrolase 4 family.</text>
</comment>
<name>A0ABX4I349_9GAMM</name>
<evidence type="ECO:0000313" key="6">
    <source>
        <dbReference type="Proteomes" id="UP000218427"/>
    </source>
</evidence>
<dbReference type="InterPro" id="IPR029058">
    <property type="entry name" value="AB_hydrolase_fold"/>
</dbReference>
<dbReference type="Proteomes" id="UP000218427">
    <property type="component" value="Unassembled WGS sequence"/>
</dbReference>
<dbReference type="RefSeq" id="WP_067081058.1">
    <property type="nucleotide sequence ID" value="NZ_LRFG02000001.1"/>
</dbReference>
<evidence type="ECO:0000313" key="5">
    <source>
        <dbReference type="EMBL" id="PCO06839.1"/>
    </source>
</evidence>
<proteinExistence type="inferred from homology"/>
<reference evidence="5" key="1">
    <citation type="submission" date="2017-08" db="EMBL/GenBank/DDBJ databases">
        <title>Microbulbifer marisrubri sp. nov., a halophilic alphaproteobacterium isolated from marine sediment of the Yellow Sea, China.</title>
        <authorList>
            <person name="Zhang G."/>
            <person name="Xiong Q."/>
        </authorList>
    </citation>
    <scope>NUCLEOTIDE SEQUENCE [LARGE SCALE GENOMIC DNA]</scope>
    <source>
        <strain evidence="5">WRN-8</strain>
    </source>
</reference>
<dbReference type="Pfam" id="PF00561">
    <property type="entry name" value="Abhydrolase_1"/>
    <property type="match status" value="1"/>
</dbReference>
<gene>
    <name evidence="5" type="ORF">AWR36_003605</name>
</gene>
<accession>A0ABX4I349</accession>
<dbReference type="InterPro" id="IPR012020">
    <property type="entry name" value="ABHD4"/>
</dbReference>
<organism evidence="5 6">
    <name type="scientific">Microbulbifer flavimaris</name>
    <dbReference type="NCBI Taxonomy" id="1781068"/>
    <lineage>
        <taxon>Bacteria</taxon>
        <taxon>Pseudomonadati</taxon>
        <taxon>Pseudomonadota</taxon>
        <taxon>Gammaproteobacteria</taxon>
        <taxon>Cellvibrionales</taxon>
        <taxon>Microbulbiferaceae</taxon>
        <taxon>Microbulbifer</taxon>
    </lineage>
</organism>
<keyword evidence="3 5" id="KW-0378">Hydrolase</keyword>